<evidence type="ECO:0000256" key="7">
    <source>
        <dbReference type="ARBA" id="ARBA00022525"/>
    </source>
</evidence>
<dbReference type="GO" id="GO:0004099">
    <property type="term" value="F:chitin deacetylase activity"/>
    <property type="evidence" value="ECO:0007669"/>
    <property type="project" value="UniProtKB-EC"/>
</dbReference>
<evidence type="ECO:0000256" key="13">
    <source>
        <dbReference type="ARBA" id="ARBA00023136"/>
    </source>
</evidence>
<evidence type="ECO:0000256" key="9">
    <source>
        <dbReference type="ARBA" id="ARBA00022723"/>
    </source>
</evidence>
<accession>A0AAF0J796</accession>
<dbReference type="GO" id="GO:0006032">
    <property type="term" value="P:chitin catabolic process"/>
    <property type="evidence" value="ECO:0007669"/>
    <property type="project" value="UniProtKB-KW"/>
</dbReference>
<feature type="chain" id="PRO_5042294286" description="chitin deacetylase" evidence="22">
    <location>
        <begin position="23"/>
        <end position="415"/>
    </location>
</feature>
<dbReference type="GO" id="GO:0009272">
    <property type="term" value="P:fungal-type cell wall biogenesis"/>
    <property type="evidence" value="ECO:0007669"/>
    <property type="project" value="UniProtKB-ARBA"/>
</dbReference>
<dbReference type="Pfam" id="PF01522">
    <property type="entry name" value="Polysacc_deac_1"/>
    <property type="match status" value="1"/>
</dbReference>
<organism evidence="24 25">
    <name type="scientific">Malassezia cuniculi</name>
    <dbReference type="NCBI Taxonomy" id="948313"/>
    <lineage>
        <taxon>Eukaryota</taxon>
        <taxon>Fungi</taxon>
        <taxon>Dikarya</taxon>
        <taxon>Basidiomycota</taxon>
        <taxon>Ustilaginomycotina</taxon>
        <taxon>Malasseziomycetes</taxon>
        <taxon>Malasseziales</taxon>
        <taxon>Malasseziaceae</taxon>
        <taxon>Malassezia</taxon>
    </lineage>
</organism>
<dbReference type="Proteomes" id="UP001219933">
    <property type="component" value="Chromosome 4"/>
</dbReference>
<keyword evidence="19" id="KW-0624">Polysaccharide degradation</keyword>
<evidence type="ECO:0000256" key="11">
    <source>
        <dbReference type="ARBA" id="ARBA00022801"/>
    </source>
</evidence>
<evidence type="ECO:0000256" key="16">
    <source>
        <dbReference type="ARBA" id="ARBA00023285"/>
    </source>
</evidence>
<dbReference type="EMBL" id="CP119880">
    <property type="protein sequence ID" value="WFD36387.1"/>
    <property type="molecule type" value="Genomic_DNA"/>
</dbReference>
<dbReference type="GO" id="GO:0000272">
    <property type="term" value="P:polysaccharide catabolic process"/>
    <property type="evidence" value="ECO:0007669"/>
    <property type="project" value="UniProtKB-KW"/>
</dbReference>
<evidence type="ECO:0000256" key="6">
    <source>
        <dbReference type="ARBA" id="ARBA00022512"/>
    </source>
</evidence>
<evidence type="ECO:0000256" key="21">
    <source>
        <dbReference type="ARBA" id="ARBA00048494"/>
    </source>
</evidence>
<evidence type="ECO:0000256" key="19">
    <source>
        <dbReference type="ARBA" id="ARBA00023326"/>
    </source>
</evidence>
<keyword evidence="10 22" id="KW-0732">Signal</keyword>
<evidence type="ECO:0000256" key="15">
    <source>
        <dbReference type="ARBA" id="ARBA00023277"/>
    </source>
</evidence>
<dbReference type="EC" id="3.5.1.41" evidence="20"/>
<evidence type="ECO:0000256" key="18">
    <source>
        <dbReference type="ARBA" id="ARBA00023316"/>
    </source>
</evidence>
<evidence type="ECO:0000256" key="22">
    <source>
        <dbReference type="SAM" id="SignalP"/>
    </source>
</evidence>
<keyword evidence="25" id="KW-1185">Reference proteome</keyword>
<dbReference type="FunFam" id="3.20.20.370:FF:000004">
    <property type="entry name" value="Related to Chitin deacetylase"/>
    <property type="match status" value="1"/>
</dbReference>
<dbReference type="GO" id="GO:0098552">
    <property type="term" value="C:side of membrane"/>
    <property type="evidence" value="ECO:0007669"/>
    <property type="project" value="UniProtKB-KW"/>
</dbReference>
<comment type="subcellular location">
    <subcellularLocation>
        <location evidence="3">Cell membrane</location>
        <topology evidence="3">Lipid-anchor</topology>
        <topology evidence="3">GPI-anchor</topology>
    </subcellularLocation>
    <subcellularLocation>
        <location evidence="2">Secreted</location>
        <location evidence="2">Cell wall</location>
    </subcellularLocation>
</comment>
<keyword evidence="15" id="KW-0119">Carbohydrate metabolism</keyword>
<evidence type="ECO:0000256" key="5">
    <source>
        <dbReference type="ARBA" id="ARBA00022475"/>
    </source>
</evidence>
<dbReference type="SUPFAM" id="SSF88713">
    <property type="entry name" value="Glycoside hydrolase/deacetylase"/>
    <property type="match status" value="1"/>
</dbReference>
<keyword evidence="18" id="KW-0961">Cell wall biogenesis/degradation</keyword>
<dbReference type="AlphaFoldDB" id="A0AAF0J796"/>
<evidence type="ECO:0000313" key="24">
    <source>
        <dbReference type="EMBL" id="WFD36387.1"/>
    </source>
</evidence>
<dbReference type="PANTHER" id="PTHR10587:SF98">
    <property type="entry name" value="CHITIN DEACETYLASE"/>
    <property type="match status" value="1"/>
</dbReference>
<comment type="similarity">
    <text evidence="4">Belongs to the polysaccharide deacetylase family.</text>
</comment>
<evidence type="ECO:0000256" key="8">
    <source>
        <dbReference type="ARBA" id="ARBA00022622"/>
    </source>
</evidence>
<dbReference type="InterPro" id="IPR002509">
    <property type="entry name" value="NODB_dom"/>
</dbReference>
<dbReference type="Gene3D" id="3.20.20.370">
    <property type="entry name" value="Glycoside hydrolase/deacetylase"/>
    <property type="match status" value="1"/>
</dbReference>
<evidence type="ECO:0000256" key="1">
    <source>
        <dbReference type="ARBA" id="ARBA00001941"/>
    </source>
</evidence>
<keyword evidence="6" id="KW-0134">Cell wall</keyword>
<evidence type="ECO:0000256" key="2">
    <source>
        <dbReference type="ARBA" id="ARBA00004191"/>
    </source>
</evidence>
<comment type="catalytic activity">
    <reaction evidence="21">
        <text>[(1-&gt;4)-N-acetyl-beta-D-glucosaminyl](n) + n H2O = chitosan + n acetate</text>
        <dbReference type="Rhea" id="RHEA:10464"/>
        <dbReference type="Rhea" id="RHEA-COMP:9593"/>
        <dbReference type="Rhea" id="RHEA-COMP:9597"/>
        <dbReference type="ChEBI" id="CHEBI:15377"/>
        <dbReference type="ChEBI" id="CHEBI:17029"/>
        <dbReference type="ChEBI" id="CHEBI:30089"/>
        <dbReference type="ChEBI" id="CHEBI:57704"/>
        <dbReference type="EC" id="3.5.1.41"/>
    </reaction>
    <physiologicalReaction direction="left-to-right" evidence="21">
        <dbReference type="Rhea" id="RHEA:10465"/>
    </physiologicalReaction>
</comment>
<dbReference type="InterPro" id="IPR050248">
    <property type="entry name" value="Polysacc_deacetylase_ArnD"/>
</dbReference>
<evidence type="ECO:0000256" key="4">
    <source>
        <dbReference type="ARBA" id="ARBA00010973"/>
    </source>
</evidence>
<gene>
    <name evidence="24" type="ORF">MCUN1_003266</name>
</gene>
<feature type="signal peptide" evidence="22">
    <location>
        <begin position="1"/>
        <end position="22"/>
    </location>
</feature>
<proteinExistence type="inferred from homology"/>
<keyword evidence="11" id="KW-0378">Hydrolase</keyword>
<dbReference type="InterPro" id="IPR011330">
    <property type="entry name" value="Glyco_hydro/deAcase_b/a-brl"/>
</dbReference>
<reference evidence="24" key="1">
    <citation type="submission" date="2023-03" db="EMBL/GenBank/DDBJ databases">
        <title>Mating type loci evolution in Malassezia.</title>
        <authorList>
            <person name="Coelho M.A."/>
        </authorList>
    </citation>
    <scope>NUCLEOTIDE SEQUENCE</scope>
    <source>
        <strain evidence="24">CBS 11721</strain>
    </source>
</reference>
<evidence type="ECO:0000256" key="12">
    <source>
        <dbReference type="ARBA" id="ARBA00023024"/>
    </source>
</evidence>
<keyword evidence="14" id="KW-0325">Glycoprotein</keyword>
<feature type="domain" description="NodB homology" evidence="23">
    <location>
        <begin position="166"/>
        <end position="353"/>
    </location>
</feature>
<keyword evidence="13" id="KW-0472">Membrane</keyword>
<keyword evidence="8" id="KW-0336">GPI-anchor</keyword>
<evidence type="ECO:0000256" key="17">
    <source>
        <dbReference type="ARBA" id="ARBA00023288"/>
    </source>
</evidence>
<dbReference type="GO" id="GO:0005886">
    <property type="term" value="C:plasma membrane"/>
    <property type="evidence" value="ECO:0007669"/>
    <property type="project" value="UniProtKB-SubCell"/>
</dbReference>
<evidence type="ECO:0000256" key="3">
    <source>
        <dbReference type="ARBA" id="ARBA00004609"/>
    </source>
</evidence>
<protein>
    <recommendedName>
        <fullName evidence="20">chitin deacetylase</fullName>
        <ecNumber evidence="20">3.5.1.41</ecNumber>
    </recommendedName>
</protein>
<evidence type="ECO:0000259" key="23">
    <source>
        <dbReference type="PROSITE" id="PS51677"/>
    </source>
</evidence>
<sequence length="415" mass="46063">MKPPAALFVAAAVLATVGPCSAHVGRALAIPDNDQMLTLMRRQASHFRMIKRARTEQSQRQIADAAEQCKWYELPDSERLRNAYPTDGIASIVDGDEQANKLWQEISGSVPSIPVRQGSADHMGIDPSASQSYEQSDPDCWWSATGCTQPKHQGIPTDLKTCPEPRTWGLTFDDGPNCAHNSFYDYLQQNNLHATMFFIGVNVLNYPLQAQRALADGHDICVHTWSHHYMTTLSNEQVFAELFYTMRIIKDVIGVTPRCWRPPFGDTDDRVRAIAEGLGLRTILWSDDTDDWNILPTGAKPTASIDANYERIINKHSADSTGRIVLTHEINSHTMHEFMRMFPQIKRAFPNVVSLSACMNATQPYAESSPTYKSFSDAISGNGSPDGIPQNFTINVASTLDITPLSQQQGGFSSN</sequence>
<keyword evidence="5" id="KW-1003">Cell membrane</keyword>
<name>A0AAF0J796_9BASI</name>
<dbReference type="PANTHER" id="PTHR10587">
    <property type="entry name" value="GLYCOSYL TRANSFERASE-RELATED"/>
    <property type="match status" value="1"/>
</dbReference>
<keyword evidence="17" id="KW-0449">Lipoprotein</keyword>
<evidence type="ECO:0000256" key="10">
    <source>
        <dbReference type="ARBA" id="ARBA00022729"/>
    </source>
</evidence>
<dbReference type="CDD" id="cd10952">
    <property type="entry name" value="CE4_MrCDA_like"/>
    <property type="match status" value="1"/>
</dbReference>
<keyword evidence="16" id="KW-0170">Cobalt</keyword>
<evidence type="ECO:0000256" key="20">
    <source>
        <dbReference type="ARBA" id="ARBA00024056"/>
    </source>
</evidence>
<dbReference type="GO" id="GO:0071555">
    <property type="term" value="P:cell wall organization"/>
    <property type="evidence" value="ECO:0007669"/>
    <property type="project" value="UniProtKB-KW"/>
</dbReference>
<keyword evidence="12" id="KW-0146">Chitin degradation</keyword>
<keyword evidence="9" id="KW-0479">Metal-binding</keyword>
<keyword evidence="7" id="KW-0964">Secreted</keyword>
<dbReference type="PROSITE" id="PS51677">
    <property type="entry name" value="NODB"/>
    <property type="match status" value="1"/>
</dbReference>
<evidence type="ECO:0000256" key="14">
    <source>
        <dbReference type="ARBA" id="ARBA00023180"/>
    </source>
</evidence>
<dbReference type="GO" id="GO:0046872">
    <property type="term" value="F:metal ion binding"/>
    <property type="evidence" value="ECO:0007669"/>
    <property type="project" value="UniProtKB-KW"/>
</dbReference>
<evidence type="ECO:0000313" key="25">
    <source>
        <dbReference type="Proteomes" id="UP001219933"/>
    </source>
</evidence>
<comment type="cofactor">
    <cofactor evidence="1">
        <name>Co(2+)</name>
        <dbReference type="ChEBI" id="CHEBI:48828"/>
    </cofactor>
</comment>